<dbReference type="GO" id="GO:0004479">
    <property type="term" value="F:methionyl-tRNA formyltransferase activity"/>
    <property type="evidence" value="ECO:0007669"/>
    <property type="project" value="TreeGrafter"/>
</dbReference>
<organism evidence="2">
    <name type="scientific">marine metagenome</name>
    <dbReference type="NCBI Taxonomy" id="408172"/>
    <lineage>
        <taxon>unclassified sequences</taxon>
        <taxon>metagenomes</taxon>
        <taxon>ecological metagenomes</taxon>
    </lineage>
</organism>
<feature type="domain" description="Formyl transferase N-terminal" evidence="1">
    <location>
        <begin position="62"/>
        <end position="158"/>
    </location>
</feature>
<dbReference type="Gene3D" id="3.40.50.12230">
    <property type="match status" value="1"/>
</dbReference>
<dbReference type="GO" id="GO:0005829">
    <property type="term" value="C:cytosol"/>
    <property type="evidence" value="ECO:0007669"/>
    <property type="project" value="TreeGrafter"/>
</dbReference>
<protein>
    <recommendedName>
        <fullName evidence="1">Formyl transferase N-terminal domain-containing protein</fullName>
    </recommendedName>
</protein>
<dbReference type="PANTHER" id="PTHR11138:SF5">
    <property type="entry name" value="METHIONYL-TRNA FORMYLTRANSFERASE, MITOCHONDRIAL"/>
    <property type="match status" value="1"/>
</dbReference>
<dbReference type="EMBL" id="UINC01006366">
    <property type="protein sequence ID" value="SVA27088.1"/>
    <property type="molecule type" value="Genomic_DNA"/>
</dbReference>
<dbReference type="InterPro" id="IPR036477">
    <property type="entry name" value="Formyl_transf_N_sf"/>
</dbReference>
<feature type="non-terminal residue" evidence="2">
    <location>
        <position position="183"/>
    </location>
</feature>
<proteinExistence type="predicted"/>
<reference evidence="2" key="1">
    <citation type="submission" date="2018-05" db="EMBL/GenBank/DDBJ databases">
        <authorList>
            <person name="Lanie J.A."/>
            <person name="Ng W.-L."/>
            <person name="Kazmierczak K.M."/>
            <person name="Andrzejewski T.M."/>
            <person name="Davidsen T.M."/>
            <person name="Wayne K.J."/>
            <person name="Tettelin H."/>
            <person name="Glass J.I."/>
            <person name="Rusch D."/>
            <person name="Podicherti R."/>
            <person name="Tsui H.-C.T."/>
            <person name="Winkler M.E."/>
        </authorList>
    </citation>
    <scope>NUCLEOTIDE SEQUENCE</scope>
</reference>
<dbReference type="SUPFAM" id="SSF53328">
    <property type="entry name" value="Formyltransferase"/>
    <property type="match status" value="1"/>
</dbReference>
<dbReference type="Pfam" id="PF00551">
    <property type="entry name" value="Formyl_trans_N"/>
    <property type="match status" value="1"/>
</dbReference>
<evidence type="ECO:0000313" key="2">
    <source>
        <dbReference type="EMBL" id="SVA27088.1"/>
    </source>
</evidence>
<dbReference type="InterPro" id="IPR002376">
    <property type="entry name" value="Formyl_transf_N"/>
</dbReference>
<dbReference type="AlphaFoldDB" id="A0A381UHH1"/>
<dbReference type="PANTHER" id="PTHR11138">
    <property type="entry name" value="METHIONYL-TRNA FORMYLTRANSFERASE"/>
    <property type="match status" value="1"/>
</dbReference>
<sequence length="183" mass="20859">MKKIVYLGSKDIGYACLKHLYDHRNSLDIEIVGVLTNPRGEKVIEYCRDSSIKIIDGLDEFINIEACDIAISVQYHDILKKEHIEKAKEIFVNLHIAPLPEYRGCNQFSYAIINNDKEFGTTIHRLEEGIDSGAIMFEKRFPIQDGCWVEDLFQTACDNSVSLFQESLPQIISGDYELIPQAS</sequence>
<evidence type="ECO:0000259" key="1">
    <source>
        <dbReference type="Pfam" id="PF00551"/>
    </source>
</evidence>
<accession>A0A381UHH1</accession>
<name>A0A381UHH1_9ZZZZ</name>
<gene>
    <name evidence="2" type="ORF">METZ01_LOCUS79942</name>
</gene>